<dbReference type="Pfam" id="PF00583">
    <property type="entry name" value="Acetyltransf_1"/>
    <property type="match status" value="1"/>
</dbReference>
<protein>
    <submittedName>
        <fullName evidence="4">GNAT family N-acetyltransferase</fullName>
    </submittedName>
</protein>
<sequence>MEFRRINPMDLDSFLALWHIVFNEGLYLKNPPPSRDRVYSVLRHIEALKYPNFVALSGGKVVGSVEAFPATMCGLESNDIGFVGAQVHPDFRQRGIGQQLLELVISDSKKFGYKELSLEVYKSNFPAIKLYEKFGFNSVGEGCEVTLPCGETTKSLKMSLTIVEV</sequence>
<dbReference type="InterPro" id="IPR016181">
    <property type="entry name" value="Acyl_CoA_acyltransferase"/>
</dbReference>
<keyword evidence="2" id="KW-0012">Acyltransferase</keyword>
<feature type="domain" description="N-acetyltransferase" evidence="3">
    <location>
        <begin position="1"/>
        <end position="163"/>
    </location>
</feature>
<dbReference type="PANTHER" id="PTHR43420">
    <property type="entry name" value="ACETYLTRANSFERASE"/>
    <property type="match status" value="1"/>
</dbReference>
<accession>A0AA47JDT9</accession>
<evidence type="ECO:0000256" key="1">
    <source>
        <dbReference type="ARBA" id="ARBA00022679"/>
    </source>
</evidence>
<evidence type="ECO:0000259" key="3">
    <source>
        <dbReference type="PROSITE" id="PS51186"/>
    </source>
</evidence>
<dbReference type="InterPro" id="IPR000182">
    <property type="entry name" value="GNAT_dom"/>
</dbReference>
<dbReference type="GO" id="GO:0016747">
    <property type="term" value="F:acyltransferase activity, transferring groups other than amino-acyl groups"/>
    <property type="evidence" value="ECO:0007669"/>
    <property type="project" value="InterPro"/>
</dbReference>
<reference evidence="4" key="1">
    <citation type="submission" date="2022-12" db="EMBL/GenBank/DDBJ databases">
        <title>Vibrio parahaemolyticus become highly virulent by producing novel Tc toxins.</title>
        <authorList>
            <person name="Yang F."/>
            <person name="You Y."/>
            <person name="Lai Q."/>
            <person name="Xu L."/>
            <person name="Li F."/>
        </authorList>
    </citation>
    <scope>NUCLEOTIDE SEQUENCE</scope>
    <source>
        <strain evidence="4">Vp-HL-202005</strain>
    </source>
</reference>
<organism evidence="4 5">
    <name type="scientific">Vibrio parahaemolyticus</name>
    <dbReference type="NCBI Taxonomy" id="670"/>
    <lineage>
        <taxon>Bacteria</taxon>
        <taxon>Pseudomonadati</taxon>
        <taxon>Pseudomonadota</taxon>
        <taxon>Gammaproteobacteria</taxon>
        <taxon>Vibrionales</taxon>
        <taxon>Vibrionaceae</taxon>
        <taxon>Vibrio</taxon>
    </lineage>
</organism>
<dbReference type="CDD" id="cd04301">
    <property type="entry name" value="NAT_SF"/>
    <property type="match status" value="1"/>
</dbReference>
<name>A0AA47JDT9_VIBPH</name>
<dbReference type="InterPro" id="IPR050680">
    <property type="entry name" value="YpeA/RimI_acetyltransf"/>
</dbReference>
<dbReference type="PROSITE" id="PS51186">
    <property type="entry name" value="GNAT"/>
    <property type="match status" value="1"/>
</dbReference>
<dbReference type="SUPFAM" id="SSF55729">
    <property type="entry name" value="Acyl-CoA N-acyltransferases (Nat)"/>
    <property type="match status" value="1"/>
</dbReference>
<gene>
    <name evidence="4" type="ORF">O1Q84_09715</name>
</gene>
<evidence type="ECO:0000256" key="2">
    <source>
        <dbReference type="ARBA" id="ARBA00023315"/>
    </source>
</evidence>
<dbReference type="RefSeq" id="WP_029842229.1">
    <property type="nucleotide sequence ID" value="NZ_CP114194.1"/>
</dbReference>
<evidence type="ECO:0000313" key="5">
    <source>
        <dbReference type="Proteomes" id="UP001156560"/>
    </source>
</evidence>
<dbReference type="EMBL" id="CP114194">
    <property type="protein sequence ID" value="WAT88955.1"/>
    <property type="molecule type" value="Genomic_DNA"/>
</dbReference>
<dbReference type="Gene3D" id="3.40.630.30">
    <property type="match status" value="1"/>
</dbReference>
<dbReference type="AlphaFoldDB" id="A0AA47JDT9"/>
<keyword evidence="1" id="KW-0808">Transferase</keyword>
<evidence type="ECO:0000313" key="4">
    <source>
        <dbReference type="EMBL" id="WAT88955.1"/>
    </source>
</evidence>
<dbReference type="Proteomes" id="UP001156560">
    <property type="component" value="Chromosome 1"/>
</dbReference>
<proteinExistence type="predicted"/>